<evidence type="ECO:0000313" key="3">
    <source>
        <dbReference type="Proteomes" id="UP000324832"/>
    </source>
</evidence>
<sequence length="200" mass="22797">MITVFNTIDPEQIPMFVAYEIHKWPPLCFDHVDVTKLLKHLLVLQSDVNAFKSDYVTKEQLKDMKLDERKSKSIKSNNYINTKRGGYIEEDCSIVDVPPNVACASVQSEPSASSKTMNHERVSAEPMYTSLTLAHSSRSTTIPISENHRPVSRQQSKQQTMAEIVRNAVFYSVLVPAAVHSRENTDRRTQRQTSAYKLIR</sequence>
<dbReference type="AlphaFoldDB" id="A0A5E4R4G0"/>
<dbReference type="Proteomes" id="UP000324832">
    <property type="component" value="Unassembled WGS sequence"/>
</dbReference>
<evidence type="ECO:0000256" key="1">
    <source>
        <dbReference type="SAM" id="MobiDB-lite"/>
    </source>
</evidence>
<feature type="region of interest" description="Disordered" evidence="1">
    <location>
        <begin position="181"/>
        <end position="200"/>
    </location>
</feature>
<protein>
    <submittedName>
        <fullName evidence="2">Uncharacterized protein</fullName>
    </submittedName>
</protein>
<reference evidence="2 3" key="1">
    <citation type="submission" date="2017-07" db="EMBL/GenBank/DDBJ databases">
        <authorList>
            <person name="Talla V."/>
            <person name="Backstrom N."/>
        </authorList>
    </citation>
    <scope>NUCLEOTIDE SEQUENCE [LARGE SCALE GENOMIC DNA]</scope>
</reference>
<organism evidence="2 3">
    <name type="scientific">Leptidea sinapis</name>
    <dbReference type="NCBI Taxonomy" id="189913"/>
    <lineage>
        <taxon>Eukaryota</taxon>
        <taxon>Metazoa</taxon>
        <taxon>Ecdysozoa</taxon>
        <taxon>Arthropoda</taxon>
        <taxon>Hexapoda</taxon>
        <taxon>Insecta</taxon>
        <taxon>Pterygota</taxon>
        <taxon>Neoptera</taxon>
        <taxon>Endopterygota</taxon>
        <taxon>Lepidoptera</taxon>
        <taxon>Glossata</taxon>
        <taxon>Ditrysia</taxon>
        <taxon>Papilionoidea</taxon>
        <taxon>Pieridae</taxon>
        <taxon>Dismorphiinae</taxon>
        <taxon>Leptidea</taxon>
    </lineage>
</organism>
<keyword evidence="3" id="KW-1185">Reference proteome</keyword>
<proteinExistence type="predicted"/>
<feature type="compositionally biased region" description="Polar residues" evidence="1">
    <location>
        <begin position="191"/>
        <end position="200"/>
    </location>
</feature>
<name>A0A5E4R4G0_9NEOP</name>
<accession>A0A5E4R4G0</accession>
<evidence type="ECO:0000313" key="2">
    <source>
        <dbReference type="EMBL" id="VVD05298.1"/>
    </source>
</evidence>
<gene>
    <name evidence="2" type="ORF">LSINAPIS_LOCUS14865</name>
</gene>
<dbReference type="EMBL" id="FZQP02006953">
    <property type="protein sequence ID" value="VVD05298.1"/>
    <property type="molecule type" value="Genomic_DNA"/>
</dbReference>